<evidence type="ECO:0000256" key="1">
    <source>
        <dbReference type="ARBA" id="ARBA00001974"/>
    </source>
</evidence>
<reference evidence="6 7" key="1">
    <citation type="submission" date="2020-08" db="EMBL/GenBank/DDBJ databases">
        <title>Sequencing the genomes of 1000 actinobacteria strains.</title>
        <authorList>
            <person name="Klenk H.-P."/>
        </authorList>
    </citation>
    <scope>NUCLEOTIDE SEQUENCE [LARGE SCALE GENOMIC DNA]</scope>
    <source>
        <strain evidence="6 7">DSM 44230</strain>
    </source>
</reference>
<keyword evidence="2" id="KW-0285">Flavoprotein</keyword>
<organism evidence="6 7">
    <name type="scientific">Crossiella cryophila</name>
    <dbReference type="NCBI Taxonomy" id="43355"/>
    <lineage>
        <taxon>Bacteria</taxon>
        <taxon>Bacillati</taxon>
        <taxon>Actinomycetota</taxon>
        <taxon>Actinomycetes</taxon>
        <taxon>Pseudonocardiales</taxon>
        <taxon>Pseudonocardiaceae</taxon>
        <taxon>Crossiella</taxon>
    </lineage>
</organism>
<evidence type="ECO:0000256" key="2">
    <source>
        <dbReference type="ARBA" id="ARBA00022630"/>
    </source>
</evidence>
<evidence type="ECO:0000259" key="5">
    <source>
        <dbReference type="Pfam" id="PF00890"/>
    </source>
</evidence>
<name>A0A7W7CBV9_9PSEU</name>
<dbReference type="InterPro" id="IPR027477">
    <property type="entry name" value="Succ_DH/fumarate_Rdtase_cat_sf"/>
</dbReference>
<sequence length="535" mass="55859">MSEHTDVVVIGSGAAGLSAALAAAVGGARVTVLEGSPHWGGTTAVSGGQAWVPDNHRMAALGVSDDRAEALTYLLGRTEGREPELATAFVDAAPRMARFVEEHSPIEFTPMSTPDSFAEAPGGRSAGRNIEVAPVELGGLGRAEELFWPAPYPMVLTNEEVAGLGLMTGGRLPQGLIEYRTAAGQVTLGQGLIAGLLHGCQAAGVQLRKGQPVTGLVMERGSVDGVWCTPDEAIHADAVILACGGFEHDHDLAEAKLHGPFRHPVSPPVNRGSAIRLAHQAGASFRHLGEAWSWPVRQGSTWPDGSPRPELVLAERMLPHVLWVNQAGRRFVNESSHNVALAFAETDPATGQPANLPAWAIADANFRTRYPFAGAYPGQPLPEHIHQADTLPELAERLGIPAATLTTTITEFNTHAAQGTDPAFGRGSFAYDRHGGDPNAPHPNLGPLTEPPFTAMPVQAGLVGTKGGPRVDAHARVLRWDDSPINGLYAAGNAMAAPIGPGTVSAGATIGSALTWGWIAGATTSGPHRTPAVPR</sequence>
<dbReference type="SUPFAM" id="SSF56425">
    <property type="entry name" value="Succinate dehydrogenase/fumarate reductase flavoprotein, catalytic domain"/>
    <property type="match status" value="1"/>
</dbReference>
<dbReference type="Proteomes" id="UP000533598">
    <property type="component" value="Unassembled WGS sequence"/>
</dbReference>
<dbReference type="GO" id="GO:0033765">
    <property type="term" value="F:steroid dehydrogenase activity, acting on the CH-CH group of donors"/>
    <property type="evidence" value="ECO:0007669"/>
    <property type="project" value="UniProtKB-ARBA"/>
</dbReference>
<dbReference type="InterPro" id="IPR050315">
    <property type="entry name" value="FAD-oxidoreductase_2"/>
</dbReference>
<evidence type="ECO:0000256" key="4">
    <source>
        <dbReference type="ARBA" id="ARBA00023002"/>
    </source>
</evidence>
<proteinExistence type="predicted"/>
<evidence type="ECO:0000313" key="7">
    <source>
        <dbReference type="Proteomes" id="UP000533598"/>
    </source>
</evidence>
<dbReference type="GO" id="GO:0008202">
    <property type="term" value="P:steroid metabolic process"/>
    <property type="evidence" value="ECO:0007669"/>
    <property type="project" value="UniProtKB-ARBA"/>
</dbReference>
<dbReference type="InterPro" id="IPR036188">
    <property type="entry name" value="FAD/NAD-bd_sf"/>
</dbReference>
<dbReference type="SUPFAM" id="SSF51905">
    <property type="entry name" value="FAD/NAD(P)-binding domain"/>
    <property type="match status" value="1"/>
</dbReference>
<dbReference type="InterPro" id="IPR003953">
    <property type="entry name" value="FAD-dep_OxRdtase_2_FAD-bd"/>
</dbReference>
<accession>A0A7W7CBV9</accession>
<dbReference type="EMBL" id="JACHMH010000001">
    <property type="protein sequence ID" value="MBB4678325.1"/>
    <property type="molecule type" value="Genomic_DNA"/>
</dbReference>
<dbReference type="RefSeq" id="WP_185004170.1">
    <property type="nucleotide sequence ID" value="NZ_BAAAUI010000004.1"/>
</dbReference>
<comment type="caution">
    <text evidence="6">The sequence shown here is derived from an EMBL/GenBank/DDBJ whole genome shotgun (WGS) entry which is preliminary data.</text>
</comment>
<dbReference type="Pfam" id="PF00890">
    <property type="entry name" value="FAD_binding_2"/>
    <property type="match status" value="1"/>
</dbReference>
<keyword evidence="4" id="KW-0560">Oxidoreductase</keyword>
<gene>
    <name evidence="6" type="ORF">HNR67_004443</name>
</gene>
<dbReference type="AlphaFoldDB" id="A0A7W7CBV9"/>
<comment type="cofactor">
    <cofactor evidence="1">
        <name>FAD</name>
        <dbReference type="ChEBI" id="CHEBI:57692"/>
    </cofactor>
</comment>
<keyword evidence="3" id="KW-0274">FAD</keyword>
<feature type="domain" description="FAD-dependent oxidoreductase 2 FAD-binding" evidence="5">
    <location>
        <begin position="6"/>
        <end position="507"/>
    </location>
</feature>
<evidence type="ECO:0000313" key="6">
    <source>
        <dbReference type="EMBL" id="MBB4678325.1"/>
    </source>
</evidence>
<dbReference type="PANTHER" id="PTHR43400:SF10">
    <property type="entry name" value="3-OXOSTEROID 1-DEHYDROGENASE"/>
    <property type="match status" value="1"/>
</dbReference>
<dbReference type="Gene3D" id="3.90.700.10">
    <property type="entry name" value="Succinate dehydrogenase/fumarate reductase flavoprotein, catalytic domain"/>
    <property type="match status" value="1"/>
</dbReference>
<protein>
    <submittedName>
        <fullName evidence="6">Succinate dehydrogenase/fumarate reductase flavoprotein subunit</fullName>
    </submittedName>
</protein>
<evidence type="ECO:0000256" key="3">
    <source>
        <dbReference type="ARBA" id="ARBA00022827"/>
    </source>
</evidence>
<dbReference type="Gene3D" id="3.50.50.60">
    <property type="entry name" value="FAD/NAD(P)-binding domain"/>
    <property type="match status" value="2"/>
</dbReference>
<keyword evidence="7" id="KW-1185">Reference proteome</keyword>
<dbReference type="PANTHER" id="PTHR43400">
    <property type="entry name" value="FUMARATE REDUCTASE"/>
    <property type="match status" value="1"/>
</dbReference>